<gene>
    <name evidence="2" type="ORF">MRATA1EN1_LOCUS21016</name>
</gene>
<feature type="region of interest" description="Disordered" evidence="1">
    <location>
        <begin position="29"/>
        <end position="56"/>
    </location>
</feature>
<accession>A0ABN8ZE39</accession>
<evidence type="ECO:0000313" key="3">
    <source>
        <dbReference type="Proteomes" id="UP001176941"/>
    </source>
</evidence>
<feature type="compositionally biased region" description="Basic and acidic residues" evidence="1">
    <location>
        <begin position="29"/>
        <end position="46"/>
    </location>
</feature>
<protein>
    <submittedName>
        <fullName evidence="2">Uncharacterized protein</fullName>
    </submittedName>
</protein>
<name>A0ABN8ZE39_RANTA</name>
<reference evidence="2" key="1">
    <citation type="submission" date="2023-04" db="EMBL/GenBank/DDBJ databases">
        <authorList>
            <consortium name="ELIXIR-Norway"/>
        </authorList>
    </citation>
    <scope>NUCLEOTIDE SEQUENCE [LARGE SCALE GENOMIC DNA]</scope>
</reference>
<dbReference type="EMBL" id="OX459968">
    <property type="protein sequence ID" value="CAI9172054.1"/>
    <property type="molecule type" value="Genomic_DNA"/>
</dbReference>
<dbReference type="Proteomes" id="UP001176941">
    <property type="component" value="Chromosome 32"/>
</dbReference>
<evidence type="ECO:0000313" key="2">
    <source>
        <dbReference type="EMBL" id="CAI9172054.1"/>
    </source>
</evidence>
<proteinExistence type="predicted"/>
<keyword evidence="3" id="KW-1185">Reference proteome</keyword>
<evidence type="ECO:0000256" key="1">
    <source>
        <dbReference type="SAM" id="MobiDB-lite"/>
    </source>
</evidence>
<sequence length="105" mass="11707">MEPASCVKQSSSRSALRCLRYVPPWERHSAERGEEAGRARERDVTSSRRAASRNPEVSGMSFISSDEVFQVTCYSAYSLVSVFSPEAPIPYSFKAKMLPVSPRDT</sequence>
<organism evidence="2 3">
    <name type="scientific">Rangifer tarandus platyrhynchus</name>
    <name type="common">Svalbard reindeer</name>
    <dbReference type="NCBI Taxonomy" id="3082113"/>
    <lineage>
        <taxon>Eukaryota</taxon>
        <taxon>Metazoa</taxon>
        <taxon>Chordata</taxon>
        <taxon>Craniata</taxon>
        <taxon>Vertebrata</taxon>
        <taxon>Euteleostomi</taxon>
        <taxon>Mammalia</taxon>
        <taxon>Eutheria</taxon>
        <taxon>Laurasiatheria</taxon>
        <taxon>Artiodactyla</taxon>
        <taxon>Ruminantia</taxon>
        <taxon>Pecora</taxon>
        <taxon>Cervidae</taxon>
        <taxon>Odocoileinae</taxon>
        <taxon>Rangifer</taxon>
    </lineage>
</organism>